<dbReference type="NCBIfam" id="TIGR01587">
    <property type="entry name" value="cas3_core"/>
    <property type="match status" value="1"/>
</dbReference>
<organism evidence="11 12">
    <name type="scientific">Fundidesulfovibrio magnetotacticus</name>
    <dbReference type="NCBI Taxonomy" id="2730080"/>
    <lineage>
        <taxon>Bacteria</taxon>
        <taxon>Pseudomonadati</taxon>
        <taxon>Thermodesulfobacteriota</taxon>
        <taxon>Desulfovibrionia</taxon>
        <taxon>Desulfovibrionales</taxon>
        <taxon>Desulfovibrionaceae</taxon>
        <taxon>Fundidesulfovibrio</taxon>
    </lineage>
</organism>
<proteinExistence type="inferred from homology"/>
<evidence type="ECO:0000256" key="2">
    <source>
        <dbReference type="ARBA" id="ARBA00009046"/>
    </source>
</evidence>
<dbReference type="EC" id="3.1.-.-" evidence="11"/>
<evidence type="ECO:0000256" key="1">
    <source>
        <dbReference type="ARBA" id="ARBA00006847"/>
    </source>
</evidence>
<keyword evidence="12" id="KW-1185">Reference proteome</keyword>
<keyword evidence="3" id="KW-0540">Nuclease</keyword>
<keyword evidence="8" id="KW-0067">ATP-binding</keyword>
<dbReference type="InterPro" id="IPR006474">
    <property type="entry name" value="Helicase_Cas3_CRISPR-ass_core"/>
</dbReference>
<dbReference type="InterPro" id="IPR054712">
    <property type="entry name" value="Cas3-like_dom"/>
</dbReference>
<dbReference type="InterPro" id="IPR006483">
    <property type="entry name" value="CRISPR-assoc_Cas3_HD"/>
</dbReference>
<dbReference type="AlphaFoldDB" id="A0A6V8LU21"/>
<dbReference type="SUPFAM" id="SSF52540">
    <property type="entry name" value="P-loop containing nucleoside triphosphate hydrolases"/>
    <property type="match status" value="1"/>
</dbReference>
<dbReference type="InterPro" id="IPR038257">
    <property type="entry name" value="CRISPR-assoc_Cas3_HD_sf"/>
</dbReference>
<evidence type="ECO:0000256" key="6">
    <source>
        <dbReference type="ARBA" id="ARBA00022801"/>
    </source>
</evidence>
<dbReference type="GO" id="GO:0003723">
    <property type="term" value="F:RNA binding"/>
    <property type="evidence" value="ECO:0007669"/>
    <property type="project" value="TreeGrafter"/>
</dbReference>
<dbReference type="Proteomes" id="UP000494245">
    <property type="component" value="Unassembled WGS sequence"/>
</dbReference>
<name>A0A6V8LU21_9BACT</name>
<dbReference type="RefSeq" id="WP_308464629.1">
    <property type="nucleotide sequence ID" value="NZ_BLTE01000004.1"/>
</dbReference>
<dbReference type="Pfam" id="PF18019">
    <property type="entry name" value="Cas3_HD"/>
    <property type="match status" value="1"/>
</dbReference>
<dbReference type="CDD" id="cd09641">
    <property type="entry name" value="Cas3''_I"/>
    <property type="match status" value="1"/>
</dbReference>
<comment type="similarity">
    <text evidence="2">In the central section; belongs to the CRISPR-associated helicase Cas3 family.</text>
</comment>
<sequence>MNDMTNNNSNLFRYWGKATRGDAEWHPLLYHCADVAAVLQVLFERDARLLDRLHGLTPTFDRQRFEKLLLFFAFLHDLGKVAPAFQNMRRDIVKDAGGDPARRSREAHHTELGLELFEEAIRRALRGTHAVGSLDDLFDVLDPLASAAFGHHGRPCCSPNACDMPPLVREDAQAFFDEGLRLFPVDLAQLADEEAYLFRPVSWLFSGLLVLCDWMASGEGFPFIRDSMPLEDYLERHALPAAREAVTRSGVLCPEPHAAAGFGELLPHLPKGACPTPLQEFALREAARPHGQCLLIFEDVTGSGKTEAALLAAHGIMSRGDARGLYVGLPTMATANGMYARLNESYRALFEESPIGPASLMLAHGARSLHDDFLFSIGLERGRPSDGDQNDDESPDSGAFCTAWLADNRKKALLAPCGVGTLDQALLAVLPSRHQSLRLLGLGRNVLIVDEVHAYAPYTTRLLENLIAFQAGLGGSVILLSATLPLDVKQQLVTAFCEGAGITPPVLTNRPLPLATRVDAQDVEEHGLPSERSLKVAVKMTASREEAIARLLAVREAGGCAAFILNTVDRATETFDALARSVPPEDLILFHARFALGDRQAIEADVLSMFDKDSTREVRKGKILVATQVVEQSLDLDFDHLVTELAPMELVIQRAGRCQRHKRDWRPAGFEAPSVLVVGPQALPDAGPDWGKTELGTGLFVYPMPGVLWRTARLLETTGRLSMPEDARRLVEGAYALDDPDTPELLKSEDALQWIKTKGERSLADLNLLDFRQGYGTASANGVWHNDRLTPTRLGQPSVTLRLAIFEDGPLRLWGSHALDAKACALSEVSVLASRLMGLPDPEGVWKERLDALEAQLPDKGRWARLIPFERAGSDEWRCALPGWEGLRYSPGRGLGFQRKN</sequence>
<evidence type="ECO:0000256" key="7">
    <source>
        <dbReference type="ARBA" id="ARBA00022806"/>
    </source>
</evidence>
<dbReference type="Gene3D" id="1.10.3210.30">
    <property type="match status" value="1"/>
</dbReference>
<dbReference type="GO" id="GO:0016787">
    <property type="term" value="F:hydrolase activity"/>
    <property type="evidence" value="ECO:0007669"/>
    <property type="project" value="UniProtKB-KW"/>
</dbReference>
<dbReference type="PANTHER" id="PTHR47963:SF9">
    <property type="entry name" value="CRISPR-ASSOCIATED ENDONUCLEASE_HELICASE CAS3"/>
    <property type="match status" value="1"/>
</dbReference>
<keyword evidence="5" id="KW-0547">Nucleotide-binding</keyword>
<dbReference type="SMART" id="SM00487">
    <property type="entry name" value="DEXDc"/>
    <property type="match status" value="1"/>
</dbReference>
<dbReference type="Pfam" id="PF22590">
    <property type="entry name" value="Cas3-like_C_2"/>
    <property type="match status" value="1"/>
</dbReference>
<evidence type="ECO:0000259" key="10">
    <source>
        <dbReference type="PROSITE" id="PS51643"/>
    </source>
</evidence>
<evidence type="ECO:0000256" key="9">
    <source>
        <dbReference type="ARBA" id="ARBA00023118"/>
    </source>
</evidence>
<dbReference type="InterPro" id="IPR050547">
    <property type="entry name" value="DEAD_box_RNA_helicases"/>
</dbReference>
<dbReference type="InterPro" id="IPR014001">
    <property type="entry name" value="Helicase_ATP-bd"/>
</dbReference>
<dbReference type="InterPro" id="IPR027417">
    <property type="entry name" value="P-loop_NTPase"/>
</dbReference>
<feature type="domain" description="HD Cas3-type" evidence="10">
    <location>
        <begin position="21"/>
        <end position="215"/>
    </location>
</feature>
<accession>A0A6V8LU21</accession>
<keyword evidence="4" id="KW-0479">Metal-binding</keyword>
<keyword evidence="7 11" id="KW-0347">Helicase</keyword>
<evidence type="ECO:0000313" key="11">
    <source>
        <dbReference type="EMBL" id="GFK93306.1"/>
    </source>
</evidence>
<dbReference type="GO" id="GO:0004519">
    <property type="term" value="F:endonuclease activity"/>
    <property type="evidence" value="ECO:0007669"/>
    <property type="project" value="UniProtKB-KW"/>
</dbReference>
<comment type="similarity">
    <text evidence="1">In the N-terminal section; belongs to the CRISPR-associated nuclease Cas3-HD family.</text>
</comment>
<dbReference type="Gene3D" id="3.40.50.300">
    <property type="entry name" value="P-loop containing nucleotide triphosphate hydrolases"/>
    <property type="match status" value="2"/>
</dbReference>
<comment type="caution">
    <text evidence="11">The sequence shown here is derived from an EMBL/GenBank/DDBJ whole genome shotgun (WGS) entry which is preliminary data.</text>
</comment>
<evidence type="ECO:0000256" key="4">
    <source>
        <dbReference type="ARBA" id="ARBA00022723"/>
    </source>
</evidence>
<dbReference type="EMBL" id="BLTE01000004">
    <property type="protein sequence ID" value="GFK93306.1"/>
    <property type="molecule type" value="Genomic_DNA"/>
</dbReference>
<dbReference type="GO" id="GO:0051607">
    <property type="term" value="P:defense response to virus"/>
    <property type="evidence" value="ECO:0007669"/>
    <property type="project" value="UniProtKB-KW"/>
</dbReference>
<keyword evidence="6 11" id="KW-0378">Hydrolase</keyword>
<reference evidence="11 12" key="1">
    <citation type="submission" date="2020-04" db="EMBL/GenBank/DDBJ databases">
        <authorList>
            <consortium name="Desulfovibrio sp. FSS-1 genome sequencing consortium"/>
            <person name="Shimoshige H."/>
            <person name="Kobayashi H."/>
            <person name="Maekawa T."/>
        </authorList>
    </citation>
    <scope>NUCLEOTIDE SEQUENCE [LARGE SCALE GENOMIC DNA]</scope>
    <source>
        <strain evidence="11 12">SIID29052-01</strain>
    </source>
</reference>
<dbReference type="PANTHER" id="PTHR47963">
    <property type="entry name" value="DEAD-BOX ATP-DEPENDENT RNA HELICASE 47, MITOCHONDRIAL"/>
    <property type="match status" value="1"/>
</dbReference>
<protein>
    <submittedName>
        <fullName evidence="11">CRISPR-associated endonuclease/helicase Cas3</fullName>
        <ecNumber evidence="11">3.1.-.-</ecNumber>
    </submittedName>
</protein>
<dbReference type="GO" id="GO:0046872">
    <property type="term" value="F:metal ion binding"/>
    <property type="evidence" value="ECO:0007669"/>
    <property type="project" value="UniProtKB-KW"/>
</dbReference>
<keyword evidence="9" id="KW-0051">Antiviral defense</keyword>
<evidence type="ECO:0000256" key="3">
    <source>
        <dbReference type="ARBA" id="ARBA00022722"/>
    </source>
</evidence>
<dbReference type="NCBIfam" id="TIGR01596">
    <property type="entry name" value="cas3_HD"/>
    <property type="match status" value="1"/>
</dbReference>
<dbReference type="GO" id="GO:0005524">
    <property type="term" value="F:ATP binding"/>
    <property type="evidence" value="ECO:0007669"/>
    <property type="project" value="UniProtKB-KW"/>
</dbReference>
<keyword evidence="11" id="KW-0255">Endonuclease</keyword>
<evidence type="ECO:0000313" key="12">
    <source>
        <dbReference type="Proteomes" id="UP000494245"/>
    </source>
</evidence>
<gene>
    <name evidence="11" type="primary">ygcB</name>
    <name evidence="11" type="ORF">NNJEOMEG_01137</name>
</gene>
<reference evidence="11 12" key="2">
    <citation type="submission" date="2020-05" db="EMBL/GenBank/DDBJ databases">
        <title>Draft genome sequence of Desulfovibrio sp. strainFSS-1.</title>
        <authorList>
            <person name="Shimoshige H."/>
            <person name="Kobayashi H."/>
            <person name="Maekawa T."/>
        </authorList>
    </citation>
    <scope>NUCLEOTIDE SEQUENCE [LARGE SCALE GENOMIC DNA]</scope>
    <source>
        <strain evidence="11 12">SIID29052-01</strain>
    </source>
</reference>
<evidence type="ECO:0000256" key="8">
    <source>
        <dbReference type="ARBA" id="ARBA00022840"/>
    </source>
</evidence>
<evidence type="ECO:0000256" key="5">
    <source>
        <dbReference type="ARBA" id="ARBA00022741"/>
    </source>
</evidence>
<dbReference type="PROSITE" id="PS51643">
    <property type="entry name" value="HD_CAS3"/>
    <property type="match status" value="1"/>
</dbReference>
<dbReference type="GO" id="GO:0003724">
    <property type="term" value="F:RNA helicase activity"/>
    <property type="evidence" value="ECO:0007669"/>
    <property type="project" value="TreeGrafter"/>
</dbReference>